<name>A0A409Y400_9AGAR</name>
<comment type="caution">
    <text evidence="2">The sequence shown here is derived from an EMBL/GenBank/DDBJ whole genome shotgun (WGS) entry which is preliminary data.</text>
</comment>
<keyword evidence="3" id="KW-1185">Reference proteome</keyword>
<feature type="region of interest" description="Disordered" evidence="1">
    <location>
        <begin position="33"/>
        <end position="59"/>
    </location>
</feature>
<dbReference type="AlphaFoldDB" id="A0A409Y400"/>
<protein>
    <submittedName>
        <fullName evidence="2">Uncharacterized protein</fullName>
    </submittedName>
</protein>
<reference evidence="2 3" key="1">
    <citation type="journal article" date="2018" name="Evol. Lett.">
        <title>Horizontal gene cluster transfer increased hallucinogenic mushroom diversity.</title>
        <authorList>
            <person name="Reynolds H.T."/>
            <person name="Vijayakumar V."/>
            <person name="Gluck-Thaler E."/>
            <person name="Korotkin H.B."/>
            <person name="Matheny P.B."/>
            <person name="Slot J.C."/>
        </authorList>
    </citation>
    <scope>NUCLEOTIDE SEQUENCE [LARGE SCALE GENOMIC DNA]</scope>
    <source>
        <strain evidence="2 3">SRW20</strain>
    </source>
</reference>
<dbReference type="InParanoid" id="A0A409Y400"/>
<organism evidence="2 3">
    <name type="scientific">Gymnopilus dilepis</name>
    <dbReference type="NCBI Taxonomy" id="231916"/>
    <lineage>
        <taxon>Eukaryota</taxon>
        <taxon>Fungi</taxon>
        <taxon>Dikarya</taxon>
        <taxon>Basidiomycota</taxon>
        <taxon>Agaricomycotina</taxon>
        <taxon>Agaricomycetes</taxon>
        <taxon>Agaricomycetidae</taxon>
        <taxon>Agaricales</taxon>
        <taxon>Agaricineae</taxon>
        <taxon>Hymenogastraceae</taxon>
        <taxon>Gymnopilus</taxon>
    </lineage>
</organism>
<sequence>MAKFKGLDANMMSSFWLNMQLVLPLDETPRLAPLNNPSSGRPKAFTRESAVPSFMNDIQ</sequence>
<dbReference type="EMBL" id="NHYE01001199">
    <property type="protein sequence ID" value="PPQ97766.1"/>
    <property type="molecule type" value="Genomic_DNA"/>
</dbReference>
<accession>A0A409Y400</accession>
<dbReference type="Proteomes" id="UP000284706">
    <property type="component" value="Unassembled WGS sequence"/>
</dbReference>
<evidence type="ECO:0000313" key="2">
    <source>
        <dbReference type="EMBL" id="PPQ97766.1"/>
    </source>
</evidence>
<proteinExistence type="predicted"/>
<evidence type="ECO:0000313" key="3">
    <source>
        <dbReference type="Proteomes" id="UP000284706"/>
    </source>
</evidence>
<gene>
    <name evidence="2" type="ORF">CVT26_012775</name>
</gene>
<evidence type="ECO:0000256" key="1">
    <source>
        <dbReference type="SAM" id="MobiDB-lite"/>
    </source>
</evidence>